<dbReference type="RefSeq" id="WP_115433097.1">
    <property type="nucleotide sequence ID" value="NZ_CP031337.1"/>
</dbReference>
<feature type="active site" description="Proton donor" evidence="9">
    <location>
        <position position="131"/>
    </location>
</feature>
<dbReference type="InterPro" id="IPR011060">
    <property type="entry name" value="RibuloseP-bd_barrel"/>
</dbReference>
<dbReference type="GO" id="GO:0005737">
    <property type="term" value="C:cytoplasm"/>
    <property type="evidence" value="ECO:0007669"/>
    <property type="project" value="UniProtKB-SubCell"/>
</dbReference>
<dbReference type="NCBIfam" id="TIGR00007">
    <property type="entry name" value="1-(5-phosphoribosyl)-5-[(5-phosphoribosylamino)methylideneamino]imidazole-4-carboxamide isomerase"/>
    <property type="match status" value="1"/>
</dbReference>
<organism evidence="12 13">
    <name type="scientific">Crenobacter cavernae</name>
    <dbReference type="NCBI Taxonomy" id="2290923"/>
    <lineage>
        <taxon>Bacteria</taxon>
        <taxon>Pseudomonadati</taxon>
        <taxon>Pseudomonadota</taxon>
        <taxon>Betaproteobacteria</taxon>
        <taxon>Neisseriales</taxon>
        <taxon>Neisseriaceae</taxon>
        <taxon>Crenobacter</taxon>
    </lineage>
</organism>
<dbReference type="FunFam" id="3.20.20.70:FF:000009">
    <property type="entry name" value="1-(5-phosphoribosyl)-5-[(5-phosphoribosylamino)methylideneamino] imidazole-4-carboxamide isomerase"/>
    <property type="match status" value="1"/>
</dbReference>
<evidence type="ECO:0000256" key="5">
    <source>
        <dbReference type="ARBA" id="ARBA00022490"/>
    </source>
</evidence>
<evidence type="ECO:0000256" key="3">
    <source>
        <dbReference type="ARBA" id="ARBA00005133"/>
    </source>
</evidence>
<evidence type="ECO:0000256" key="11">
    <source>
        <dbReference type="RuleBase" id="RU003658"/>
    </source>
</evidence>
<dbReference type="Pfam" id="PF00977">
    <property type="entry name" value="His_biosynth"/>
    <property type="match status" value="1"/>
</dbReference>
<dbReference type="GO" id="GO:0003949">
    <property type="term" value="F:1-(5-phosphoribosyl)-5-[(5-phosphoribosylamino)methylideneamino]imidazole-4-carboxamide isomerase activity"/>
    <property type="evidence" value="ECO:0007669"/>
    <property type="project" value="UniProtKB-UniRule"/>
</dbReference>
<dbReference type="UniPathway" id="UPA00031">
    <property type="reaction ID" value="UER00009"/>
</dbReference>
<dbReference type="InterPro" id="IPR023016">
    <property type="entry name" value="HisA/PriA"/>
</dbReference>
<dbReference type="GO" id="GO:0000162">
    <property type="term" value="P:L-tryptophan biosynthetic process"/>
    <property type="evidence" value="ECO:0007669"/>
    <property type="project" value="TreeGrafter"/>
</dbReference>
<dbReference type="InterPro" id="IPR006062">
    <property type="entry name" value="His_biosynth"/>
</dbReference>
<dbReference type="KEGG" id="ccah:DWG20_06790"/>
<proteinExistence type="inferred from homology"/>
<comment type="subcellular location">
    <subcellularLocation>
        <location evidence="2 9 11">Cytoplasm</location>
    </subcellularLocation>
</comment>
<feature type="active site" description="Proton acceptor" evidence="9">
    <location>
        <position position="8"/>
    </location>
</feature>
<evidence type="ECO:0000256" key="4">
    <source>
        <dbReference type="ARBA" id="ARBA00009667"/>
    </source>
</evidence>
<dbReference type="CDD" id="cd04732">
    <property type="entry name" value="HisA"/>
    <property type="match status" value="1"/>
</dbReference>
<dbReference type="HAMAP" id="MF_01014">
    <property type="entry name" value="HisA"/>
    <property type="match status" value="1"/>
</dbReference>
<sequence>MLLIPAIDLKDGQCVRLKQGVMDDATVFSDDPVKVALHWRDQGARRLHLVDLNGAFAGKPKNLPVIRDILAEVGDDMPVQLGGGIRDLETIEAYLDMGLKYVIIGTAAVKNPGFLHDACDAFPGQVIVGLDAKDGMVAIDGWAKVTNHNVVEMARRFQDYGVASVIYTDIGRDGMMNGVNIDATVKLAQALTIPVIASGGLTNLDDVRGLCAVEAEGIEGAITGRAIYEGSIQFAEAQSLADELSAD</sequence>
<keyword evidence="7 9" id="KW-0368">Histidine biosynthesis</keyword>
<reference evidence="12 13" key="1">
    <citation type="submission" date="2018-07" db="EMBL/GenBank/DDBJ databases">
        <title>Crenobacter cavernae sp. nov., isolated from a karst cave.</title>
        <authorList>
            <person name="Zhu H."/>
        </authorList>
    </citation>
    <scope>NUCLEOTIDE SEQUENCE [LARGE SCALE GENOMIC DNA]</scope>
    <source>
        <strain evidence="12 13">K1W11S-77</strain>
    </source>
</reference>
<gene>
    <name evidence="9 12" type="primary">hisA</name>
    <name evidence="12" type="ORF">DWG20_06790</name>
</gene>
<evidence type="ECO:0000313" key="12">
    <source>
        <dbReference type="EMBL" id="AXK39162.1"/>
    </source>
</evidence>
<evidence type="ECO:0000256" key="6">
    <source>
        <dbReference type="ARBA" id="ARBA00022605"/>
    </source>
</evidence>
<comment type="pathway">
    <text evidence="3 9 11">Amino-acid biosynthesis; L-histidine biosynthesis; L-histidine from 5-phospho-alpha-D-ribose 1-diphosphate: step 4/9.</text>
</comment>
<dbReference type="InterPro" id="IPR006063">
    <property type="entry name" value="HisA_bact_arch"/>
</dbReference>
<keyword evidence="5 9" id="KW-0963">Cytoplasm</keyword>
<keyword evidence="8 9" id="KW-0413">Isomerase</keyword>
<evidence type="ECO:0000256" key="10">
    <source>
        <dbReference type="RuleBase" id="RU003657"/>
    </source>
</evidence>
<dbReference type="AlphaFoldDB" id="A0A345Y5G0"/>
<dbReference type="EC" id="5.3.1.16" evidence="9 11"/>
<evidence type="ECO:0000256" key="1">
    <source>
        <dbReference type="ARBA" id="ARBA00000901"/>
    </source>
</evidence>
<dbReference type="InterPro" id="IPR013785">
    <property type="entry name" value="Aldolase_TIM"/>
</dbReference>
<dbReference type="SUPFAM" id="SSF51366">
    <property type="entry name" value="Ribulose-phoshate binding barrel"/>
    <property type="match status" value="1"/>
</dbReference>
<comment type="catalytic activity">
    <reaction evidence="1 9 11">
        <text>1-(5-phospho-beta-D-ribosyl)-5-[(5-phospho-beta-D-ribosylamino)methylideneamino]imidazole-4-carboxamide = 5-[(5-phospho-1-deoxy-D-ribulos-1-ylimino)methylamino]-1-(5-phospho-beta-D-ribosyl)imidazole-4-carboxamide</text>
        <dbReference type="Rhea" id="RHEA:15469"/>
        <dbReference type="ChEBI" id="CHEBI:58435"/>
        <dbReference type="ChEBI" id="CHEBI:58525"/>
        <dbReference type="EC" id="5.3.1.16"/>
    </reaction>
</comment>
<dbReference type="PANTHER" id="PTHR43090">
    <property type="entry name" value="1-(5-PHOSPHORIBOSYL)-5-[(5-PHOSPHORIBOSYLAMINO)METHYLIDENEAMINO] IMIDAZOLE-4-CARBOXAMIDE ISOMERASE"/>
    <property type="match status" value="1"/>
</dbReference>
<dbReference type="GO" id="GO:0000105">
    <property type="term" value="P:L-histidine biosynthetic process"/>
    <property type="evidence" value="ECO:0007669"/>
    <property type="project" value="UniProtKB-UniRule"/>
</dbReference>
<comment type="similarity">
    <text evidence="4 9 10">Belongs to the HisA/HisF family.</text>
</comment>
<dbReference type="NCBIfam" id="NF010112">
    <property type="entry name" value="PRK13585.1"/>
    <property type="match status" value="1"/>
</dbReference>
<evidence type="ECO:0000256" key="9">
    <source>
        <dbReference type="HAMAP-Rule" id="MF_01014"/>
    </source>
</evidence>
<dbReference type="InterPro" id="IPR044524">
    <property type="entry name" value="Isoase_HisA-like"/>
</dbReference>
<evidence type="ECO:0000256" key="8">
    <source>
        <dbReference type="ARBA" id="ARBA00023235"/>
    </source>
</evidence>
<evidence type="ECO:0000256" key="2">
    <source>
        <dbReference type="ARBA" id="ARBA00004496"/>
    </source>
</evidence>
<dbReference type="Proteomes" id="UP000254537">
    <property type="component" value="Chromosome"/>
</dbReference>
<evidence type="ECO:0000256" key="7">
    <source>
        <dbReference type="ARBA" id="ARBA00023102"/>
    </source>
</evidence>
<evidence type="ECO:0000313" key="13">
    <source>
        <dbReference type="Proteomes" id="UP000254537"/>
    </source>
</evidence>
<protein>
    <recommendedName>
        <fullName evidence="9 11">1-(5-phosphoribosyl)-5-[(5-phosphoribosylamino)methylideneamino] imidazole-4-carboxamide isomerase</fullName>
        <ecNumber evidence="9 11">5.3.1.16</ecNumber>
    </recommendedName>
    <alternativeName>
        <fullName evidence="9">Phosphoribosylformimino-5-aminoimidazole carboxamide ribotide isomerase</fullName>
    </alternativeName>
</protein>
<dbReference type="Gene3D" id="3.20.20.70">
    <property type="entry name" value="Aldolase class I"/>
    <property type="match status" value="1"/>
</dbReference>
<dbReference type="PANTHER" id="PTHR43090:SF2">
    <property type="entry name" value="1-(5-PHOSPHORIBOSYL)-5-[(5-PHOSPHORIBOSYLAMINO)METHYLIDENEAMINO] IMIDAZOLE-4-CARBOXAMIDE ISOMERASE"/>
    <property type="match status" value="1"/>
</dbReference>
<dbReference type="OrthoDB" id="9807749at2"/>
<keyword evidence="6 9" id="KW-0028">Amino-acid biosynthesis</keyword>
<name>A0A345Y5G0_9NEIS</name>
<dbReference type="EMBL" id="CP031337">
    <property type="protein sequence ID" value="AXK39162.1"/>
    <property type="molecule type" value="Genomic_DNA"/>
</dbReference>
<accession>A0A345Y5G0</accession>